<keyword evidence="6" id="KW-1185">Reference proteome</keyword>
<dbReference type="PANTHER" id="PTHR42919">
    <property type="entry name" value="N-ALPHA-ACETYLTRANSFERASE"/>
    <property type="match status" value="1"/>
</dbReference>
<evidence type="ECO:0000256" key="2">
    <source>
        <dbReference type="ARBA" id="ARBA00023315"/>
    </source>
</evidence>
<gene>
    <name evidence="4" type="ORF">GBO79_04420</name>
    <name evidence="5" type="ORF">ITQ97_03655</name>
</gene>
<dbReference type="EMBL" id="WENB01000002">
    <property type="protein sequence ID" value="KAF0414116.1"/>
    <property type="molecule type" value="Genomic_DNA"/>
</dbReference>
<evidence type="ECO:0000313" key="4">
    <source>
        <dbReference type="EMBL" id="KAF0414116.1"/>
    </source>
</evidence>
<reference evidence="4" key="1">
    <citation type="submission" date="2019-10" db="EMBL/GenBank/DDBJ databases">
        <authorList>
            <person name="Irmler S."/>
            <person name="Berthoud H."/>
            <person name="Roetschi A."/>
            <person name="Arias E."/>
            <person name="Shani N."/>
            <person name="Wuethrich D."/>
            <person name="Bruggmann R."/>
        </authorList>
    </citation>
    <scope>NUCLEOTIDE SEQUENCE</scope>
    <source>
        <strain evidence="4">FAM13073</strain>
    </source>
</reference>
<dbReference type="InterPro" id="IPR051556">
    <property type="entry name" value="N-term/lysine_N-AcTrnsfr"/>
</dbReference>
<dbReference type="Pfam" id="PF00583">
    <property type="entry name" value="Acetyltransf_1"/>
    <property type="match status" value="1"/>
</dbReference>
<keyword evidence="2" id="KW-0012">Acyltransferase</keyword>
<reference evidence="6" key="3">
    <citation type="submission" date="2020-03" db="EMBL/GenBank/DDBJ databases">
        <title>SpeciesPrimer: A bioinformatics pipeline dedicated to the design of qPCR primers for the quantification of bacterial species.</title>
        <authorList>
            <person name="Dreier M."/>
            <person name="Berthoud H."/>
            <person name="Shani N."/>
            <person name="Wechsler D."/>
            <person name="Junier P."/>
        </authorList>
    </citation>
    <scope>NUCLEOTIDE SEQUENCE [LARGE SCALE GENOMIC DNA]</scope>
    <source>
        <strain evidence="6">FAM13073</strain>
    </source>
</reference>
<dbReference type="CDD" id="cd04301">
    <property type="entry name" value="NAT_SF"/>
    <property type="match status" value="1"/>
</dbReference>
<evidence type="ECO:0000313" key="5">
    <source>
        <dbReference type="EMBL" id="MBF7126916.1"/>
    </source>
</evidence>
<organism evidence="5 7">
    <name type="scientific">Pediococcus pentosaceus</name>
    <dbReference type="NCBI Taxonomy" id="1255"/>
    <lineage>
        <taxon>Bacteria</taxon>
        <taxon>Bacillati</taxon>
        <taxon>Bacillota</taxon>
        <taxon>Bacilli</taxon>
        <taxon>Lactobacillales</taxon>
        <taxon>Lactobacillaceae</taxon>
        <taxon>Pediococcus</taxon>
    </lineage>
</organism>
<accession>A0A6L5A302</accession>
<comment type="caution">
    <text evidence="5">The sequence shown here is derived from an EMBL/GenBank/DDBJ whole genome shotgun (WGS) entry which is preliminary data.</text>
</comment>
<dbReference type="Gene3D" id="3.40.630.30">
    <property type="match status" value="1"/>
</dbReference>
<reference evidence="4" key="2">
    <citation type="submission" date="2019-12" db="EMBL/GenBank/DDBJ databases">
        <title>SpeciesPrimer: A bioinformatics pipeline dedicated to the design of qPCR primers for the quantification of bacterial species.</title>
        <authorList>
            <person name="Dreier M."/>
            <person name="Berthoud H."/>
            <person name="Shani N."/>
            <person name="Wechsler D."/>
            <person name="Junier P."/>
        </authorList>
    </citation>
    <scope>NUCLEOTIDE SEQUENCE</scope>
    <source>
        <strain evidence="4">FAM13073</strain>
    </source>
</reference>
<protein>
    <submittedName>
        <fullName evidence="5">GNAT family N-acetyltransferase</fullName>
    </submittedName>
</protein>
<dbReference type="GO" id="GO:0016747">
    <property type="term" value="F:acyltransferase activity, transferring groups other than amino-acyl groups"/>
    <property type="evidence" value="ECO:0007669"/>
    <property type="project" value="InterPro"/>
</dbReference>
<dbReference type="AlphaFoldDB" id="A0A6L5A302"/>
<dbReference type="RefSeq" id="WP_138428288.1">
    <property type="nucleotide sequence ID" value="NZ_JABJXG010000015.1"/>
</dbReference>
<dbReference type="InterPro" id="IPR016181">
    <property type="entry name" value="Acyl_CoA_acyltransferase"/>
</dbReference>
<keyword evidence="1" id="KW-0808">Transferase</keyword>
<reference evidence="5" key="4">
    <citation type="submission" date="2020-11" db="EMBL/GenBank/DDBJ databases">
        <title>Antibiotic susceptibility profiles of Pediococcus pentosaceus from various origins and their implications for the safety assessment of strains with food-technology applications.</title>
        <authorList>
            <person name="Shani N."/>
            <person name="Oberhaensli S."/>
            <person name="Arias E."/>
        </authorList>
    </citation>
    <scope>NUCLEOTIDE SEQUENCE</scope>
    <source>
        <strain evidence="5">FAM 19164</strain>
    </source>
</reference>
<sequence>MTIDIQKVRVEEVEALQKISIETFGDTFGADNSSEDLDQYYQKAYNFKQLTSEITNDASYFFFAKQADQLVGYLKVNIDEAQSEKMGSDTLEVERIYVRQQFKRLGIGSRLMQQAFKVAQENHKRKIWLGVWEHNEAAKKFYQTQGFNQVGEHVFQLGNDLQRDLIMLKDI</sequence>
<dbReference type="PANTHER" id="PTHR42919:SF8">
    <property type="entry name" value="N-ALPHA-ACETYLTRANSFERASE 50"/>
    <property type="match status" value="1"/>
</dbReference>
<evidence type="ECO:0000313" key="7">
    <source>
        <dbReference type="Proteomes" id="UP000743107"/>
    </source>
</evidence>
<name>A0A6L5A302_PEDPE</name>
<dbReference type="PROSITE" id="PS51186">
    <property type="entry name" value="GNAT"/>
    <property type="match status" value="1"/>
</dbReference>
<evidence type="ECO:0000256" key="1">
    <source>
        <dbReference type="ARBA" id="ARBA00022679"/>
    </source>
</evidence>
<dbReference type="Proteomes" id="UP000743107">
    <property type="component" value="Unassembled WGS sequence"/>
</dbReference>
<evidence type="ECO:0000313" key="6">
    <source>
        <dbReference type="Proteomes" id="UP000472573"/>
    </source>
</evidence>
<dbReference type="Proteomes" id="UP000472573">
    <property type="component" value="Unassembled WGS sequence"/>
</dbReference>
<dbReference type="SUPFAM" id="SSF55729">
    <property type="entry name" value="Acyl-CoA N-acyltransferases (Nat)"/>
    <property type="match status" value="1"/>
</dbReference>
<dbReference type="EMBL" id="JADOFV010000002">
    <property type="protein sequence ID" value="MBF7126916.1"/>
    <property type="molecule type" value="Genomic_DNA"/>
</dbReference>
<feature type="domain" description="N-acetyltransferase" evidence="3">
    <location>
        <begin position="3"/>
        <end position="171"/>
    </location>
</feature>
<proteinExistence type="predicted"/>
<evidence type="ECO:0000259" key="3">
    <source>
        <dbReference type="PROSITE" id="PS51186"/>
    </source>
</evidence>
<dbReference type="InterPro" id="IPR000182">
    <property type="entry name" value="GNAT_dom"/>
</dbReference>